<keyword evidence="8 10" id="KW-0472">Membrane</keyword>
<keyword evidence="6 11" id="KW-0812">Transmembrane</keyword>
<dbReference type="STRING" id="477974.Daud_0285"/>
<gene>
    <name evidence="14" type="ordered locus">Daud_0285</name>
</gene>
<feature type="transmembrane region" description="Helical" evidence="11">
    <location>
        <begin position="166"/>
        <end position="187"/>
    </location>
</feature>
<accession>B1I132</accession>
<evidence type="ECO:0000256" key="2">
    <source>
        <dbReference type="ARBA" id="ARBA00007379"/>
    </source>
</evidence>
<evidence type="ECO:0000259" key="13">
    <source>
        <dbReference type="Pfam" id="PF18075"/>
    </source>
</evidence>
<name>B1I132_DESAP</name>
<evidence type="ECO:0000256" key="7">
    <source>
        <dbReference type="ARBA" id="ARBA00022989"/>
    </source>
</evidence>
<comment type="function">
    <text evidence="10">Part of the ABC transporter FtsEX involved in asymmetric cellular division facilitating the initiation of sporulation.</text>
</comment>
<evidence type="ECO:0000256" key="10">
    <source>
        <dbReference type="PIRNR" id="PIRNR003097"/>
    </source>
</evidence>
<evidence type="ECO:0000256" key="11">
    <source>
        <dbReference type="SAM" id="Phobius"/>
    </source>
</evidence>
<evidence type="ECO:0000256" key="6">
    <source>
        <dbReference type="ARBA" id="ARBA00022692"/>
    </source>
</evidence>
<dbReference type="eggNOG" id="COG2177">
    <property type="taxonomic scope" value="Bacteria"/>
</dbReference>
<proteinExistence type="inferred from homology"/>
<keyword evidence="5 10" id="KW-0132">Cell division</keyword>
<reference evidence="14 15" key="2">
    <citation type="journal article" date="2008" name="Science">
        <title>Environmental genomics reveals a single-species ecosystem deep within Earth.</title>
        <authorList>
            <person name="Chivian D."/>
            <person name="Brodie E.L."/>
            <person name="Alm E.J."/>
            <person name="Culley D.E."/>
            <person name="Dehal P.S."/>
            <person name="Desantis T.Z."/>
            <person name="Gihring T.M."/>
            <person name="Lapidus A."/>
            <person name="Lin L.H."/>
            <person name="Lowry S.R."/>
            <person name="Moser D.P."/>
            <person name="Richardson P.M."/>
            <person name="Southam G."/>
            <person name="Wanger G."/>
            <person name="Pratt L.M."/>
            <person name="Andersen G.L."/>
            <person name="Hazen T.C."/>
            <person name="Brockman F.J."/>
            <person name="Arkin A.P."/>
            <person name="Onstott T.C."/>
        </authorList>
    </citation>
    <scope>NUCLEOTIDE SEQUENCE [LARGE SCALE GENOMIC DNA]</scope>
    <source>
        <strain evidence="14 15">MP104C</strain>
    </source>
</reference>
<dbReference type="Pfam" id="PF02687">
    <property type="entry name" value="FtsX"/>
    <property type="match status" value="1"/>
</dbReference>
<dbReference type="InterPro" id="IPR003838">
    <property type="entry name" value="ABC3_permease_C"/>
</dbReference>
<dbReference type="GO" id="GO:0005886">
    <property type="term" value="C:plasma membrane"/>
    <property type="evidence" value="ECO:0007669"/>
    <property type="project" value="UniProtKB-SubCell"/>
</dbReference>
<evidence type="ECO:0000256" key="8">
    <source>
        <dbReference type="ARBA" id="ARBA00023136"/>
    </source>
</evidence>
<organism evidence="14 15">
    <name type="scientific">Desulforudis audaxviator (strain MP104C)</name>
    <dbReference type="NCBI Taxonomy" id="477974"/>
    <lineage>
        <taxon>Bacteria</taxon>
        <taxon>Bacillati</taxon>
        <taxon>Bacillota</taxon>
        <taxon>Clostridia</taxon>
        <taxon>Thermoanaerobacterales</taxon>
        <taxon>Candidatus Desulforudaceae</taxon>
        <taxon>Candidatus Desulforudis</taxon>
    </lineage>
</organism>
<feature type="transmembrane region" description="Helical" evidence="11">
    <location>
        <begin position="223"/>
        <end position="242"/>
    </location>
</feature>
<dbReference type="InterPro" id="IPR058204">
    <property type="entry name" value="FtsX_firmicutes-type"/>
</dbReference>
<keyword evidence="15" id="KW-1185">Reference proteome</keyword>
<dbReference type="AlphaFoldDB" id="B1I132"/>
<dbReference type="Pfam" id="PF18075">
    <property type="entry name" value="FtsX_ECD"/>
    <property type="match status" value="1"/>
</dbReference>
<dbReference type="EMBL" id="CP000860">
    <property type="protein sequence ID" value="ACA58846.1"/>
    <property type="molecule type" value="Genomic_DNA"/>
</dbReference>
<dbReference type="GO" id="GO:0051301">
    <property type="term" value="P:cell division"/>
    <property type="evidence" value="ECO:0007669"/>
    <property type="project" value="UniProtKB-KW"/>
</dbReference>
<dbReference type="HOGENOM" id="CLU_073546_2_2_9"/>
<dbReference type="InterPro" id="IPR004513">
    <property type="entry name" value="FtsX"/>
</dbReference>
<feature type="domain" description="FtsX extracellular" evidence="13">
    <location>
        <begin position="59"/>
        <end position="150"/>
    </location>
</feature>
<dbReference type="PANTHER" id="PTHR47755:SF1">
    <property type="entry name" value="CELL DIVISION PROTEIN FTSX"/>
    <property type="match status" value="1"/>
</dbReference>
<sequence>MGLNSLWYCLRQTFVSLNRNCWLGVASTAMIAVTLVILGTFLLVAVNAGHFMRSIESTVEINVFLEDGADVRDLRQRLDGLQGVEQYTFVSKEQALRELKKSFGEKSDLLAGFEGENNPLPDSFRVKAQEAGLVPALAHQISFFPGVNKVRYGEEYVERLVEVVRWVNVIALGAVILLAAAAVFLIVTTIRLSLVAREDEVGIMKYLGASNWFVRSPFMMEGMFVGLAGALIAVTVLGWAYYCLLVELQGVDLIFFLRPVTDRETLGPLFLGLLGLGVLMGGVGSWISLRKFLRV</sequence>
<evidence type="ECO:0000313" key="14">
    <source>
        <dbReference type="EMBL" id="ACA58846.1"/>
    </source>
</evidence>
<dbReference type="PANTHER" id="PTHR47755">
    <property type="entry name" value="CELL DIVISION PROTEIN FTSX"/>
    <property type="match status" value="1"/>
</dbReference>
<dbReference type="InterPro" id="IPR040690">
    <property type="entry name" value="FtsX_ECD"/>
</dbReference>
<evidence type="ECO:0000259" key="12">
    <source>
        <dbReference type="Pfam" id="PF02687"/>
    </source>
</evidence>
<reference evidence="15" key="1">
    <citation type="submission" date="2007-10" db="EMBL/GenBank/DDBJ databases">
        <title>Complete sequence of chromosome of Desulforudis audaxviator MP104C.</title>
        <authorList>
            <person name="Copeland A."/>
            <person name="Lucas S."/>
            <person name="Lapidus A."/>
            <person name="Barry K."/>
            <person name="Glavina del Rio T."/>
            <person name="Dalin E."/>
            <person name="Tice H."/>
            <person name="Bruce D."/>
            <person name="Pitluck S."/>
            <person name="Lowry S.R."/>
            <person name="Larimer F."/>
            <person name="Land M.L."/>
            <person name="Hauser L."/>
            <person name="Kyrpides N."/>
            <person name="Ivanova N.N."/>
            <person name="Richardson P."/>
        </authorList>
    </citation>
    <scope>NUCLEOTIDE SEQUENCE [LARGE SCALE GENOMIC DNA]</scope>
    <source>
        <strain evidence="15">MP104C</strain>
    </source>
</reference>
<evidence type="ECO:0000313" key="15">
    <source>
        <dbReference type="Proteomes" id="UP000008544"/>
    </source>
</evidence>
<evidence type="ECO:0000256" key="4">
    <source>
        <dbReference type="ARBA" id="ARBA00022475"/>
    </source>
</evidence>
<feature type="domain" description="ABC3 transporter permease C-terminal" evidence="12">
    <location>
        <begin position="174"/>
        <end position="294"/>
    </location>
</feature>
<keyword evidence="4 10" id="KW-1003">Cell membrane</keyword>
<comment type="similarity">
    <text evidence="2 10">Belongs to the ABC-4 integral membrane protein family. FtsX subfamily.</text>
</comment>
<dbReference type="RefSeq" id="WP_012301438.1">
    <property type="nucleotide sequence ID" value="NC_010424.1"/>
</dbReference>
<feature type="transmembrane region" description="Helical" evidence="11">
    <location>
        <begin position="21"/>
        <end position="46"/>
    </location>
</feature>
<dbReference type="Proteomes" id="UP000008544">
    <property type="component" value="Chromosome"/>
</dbReference>
<dbReference type="NCBIfam" id="NF038347">
    <property type="entry name" value="FtsX_Gpos"/>
    <property type="match status" value="1"/>
</dbReference>
<keyword evidence="7 11" id="KW-1133">Transmembrane helix</keyword>
<evidence type="ECO:0000256" key="9">
    <source>
        <dbReference type="ARBA" id="ARBA00023306"/>
    </source>
</evidence>
<dbReference type="KEGG" id="dau:Daud_0285"/>
<protein>
    <recommendedName>
        <fullName evidence="3 10">Cell division protein FtsX</fullName>
    </recommendedName>
</protein>
<evidence type="ECO:0000256" key="1">
    <source>
        <dbReference type="ARBA" id="ARBA00004651"/>
    </source>
</evidence>
<dbReference type="OrthoDB" id="9812531at2"/>
<dbReference type="Gene3D" id="3.30.70.3040">
    <property type="match status" value="1"/>
</dbReference>
<dbReference type="PIRSF" id="PIRSF003097">
    <property type="entry name" value="FtsX"/>
    <property type="match status" value="1"/>
</dbReference>
<evidence type="ECO:0000256" key="3">
    <source>
        <dbReference type="ARBA" id="ARBA00021907"/>
    </source>
</evidence>
<comment type="subcellular location">
    <subcellularLocation>
        <location evidence="1">Cell membrane</location>
        <topology evidence="1">Multi-pass membrane protein</topology>
    </subcellularLocation>
</comment>
<feature type="transmembrane region" description="Helical" evidence="11">
    <location>
        <begin position="269"/>
        <end position="289"/>
    </location>
</feature>
<keyword evidence="9 10" id="KW-0131">Cell cycle</keyword>
<evidence type="ECO:0000256" key="5">
    <source>
        <dbReference type="ARBA" id="ARBA00022618"/>
    </source>
</evidence>